<dbReference type="SUPFAM" id="SSF50685">
    <property type="entry name" value="Barwin-like endoglucanases"/>
    <property type="match status" value="1"/>
</dbReference>
<organism evidence="3 4">
    <name type="scientific">Aureobasidium pullulans</name>
    <name type="common">Black yeast</name>
    <name type="synonym">Pullularia pullulans</name>
    <dbReference type="NCBI Taxonomy" id="5580"/>
    <lineage>
        <taxon>Eukaryota</taxon>
        <taxon>Fungi</taxon>
        <taxon>Dikarya</taxon>
        <taxon>Ascomycota</taxon>
        <taxon>Pezizomycotina</taxon>
        <taxon>Dothideomycetes</taxon>
        <taxon>Dothideomycetidae</taxon>
        <taxon>Dothideales</taxon>
        <taxon>Saccotheciaceae</taxon>
        <taxon>Aureobasidium</taxon>
    </lineage>
</organism>
<sequence length="140" mass="14925">LIIGLAVGLTKHSKGWNLPLPTNSEQHEGDLTYYGTGLGSCGLTSTDSDMIVAVSHYVFDAASRSSDPNQNPLCGLKLRASRYDEQVGERRSVDLKVVDRCVGCAATDIDVSPAAFDKLAARASGRVDVTWAWLSPQATA</sequence>
<name>A0A4V4L569_AURPU</name>
<keyword evidence="1" id="KW-0732">Signal</keyword>
<evidence type="ECO:0000259" key="2">
    <source>
        <dbReference type="Pfam" id="PF03330"/>
    </source>
</evidence>
<dbReference type="AlphaFoldDB" id="A0A4V4L569"/>
<evidence type="ECO:0000313" key="4">
    <source>
        <dbReference type="Proteomes" id="UP000304947"/>
    </source>
</evidence>
<dbReference type="EMBL" id="QZBU01005265">
    <property type="protein sequence ID" value="THZ99066.1"/>
    <property type="molecule type" value="Genomic_DNA"/>
</dbReference>
<feature type="non-terminal residue" evidence="3">
    <location>
        <position position="1"/>
    </location>
</feature>
<dbReference type="InterPro" id="IPR036908">
    <property type="entry name" value="RlpA-like_sf"/>
</dbReference>
<comment type="caution">
    <text evidence="3">The sequence shown here is derived from an EMBL/GenBank/DDBJ whole genome shotgun (WGS) entry which is preliminary data.</text>
</comment>
<feature type="domain" description="RlpA-like protein double-psi beta-barrel" evidence="2">
    <location>
        <begin position="88"/>
        <end position="130"/>
    </location>
</feature>
<accession>A0A4V4L569</accession>
<dbReference type="Pfam" id="PF03330">
    <property type="entry name" value="DPBB_1"/>
    <property type="match status" value="1"/>
</dbReference>
<evidence type="ECO:0000256" key="1">
    <source>
        <dbReference type="ARBA" id="ARBA00022729"/>
    </source>
</evidence>
<dbReference type="CDD" id="cd22191">
    <property type="entry name" value="DPBB_RlpA_EXP_N-like"/>
    <property type="match status" value="1"/>
</dbReference>
<dbReference type="PANTHER" id="PTHR31836">
    <property type="match status" value="1"/>
</dbReference>
<proteinExistence type="predicted"/>
<gene>
    <name evidence="3" type="ORF">D6C83_09065</name>
</gene>
<dbReference type="Gene3D" id="2.40.40.10">
    <property type="entry name" value="RlpA-like domain"/>
    <property type="match status" value="1"/>
</dbReference>
<evidence type="ECO:0000313" key="3">
    <source>
        <dbReference type="EMBL" id="THZ99066.1"/>
    </source>
</evidence>
<dbReference type="PANTHER" id="PTHR31836:SF28">
    <property type="entry name" value="SRCR DOMAIN-CONTAINING PROTEIN-RELATED"/>
    <property type="match status" value="1"/>
</dbReference>
<dbReference type="Proteomes" id="UP000304947">
    <property type="component" value="Unassembled WGS sequence"/>
</dbReference>
<protein>
    <recommendedName>
        <fullName evidence="2">RlpA-like protein double-psi beta-barrel domain-containing protein</fullName>
    </recommendedName>
</protein>
<reference evidence="3 4" key="1">
    <citation type="submission" date="2018-10" db="EMBL/GenBank/DDBJ databases">
        <title>Fifty Aureobasidium pullulans genomes reveal a recombining polyextremotolerant generalist.</title>
        <authorList>
            <person name="Gostincar C."/>
            <person name="Turk M."/>
            <person name="Zajc J."/>
            <person name="Gunde-Cimerman N."/>
        </authorList>
    </citation>
    <scope>NUCLEOTIDE SEQUENCE [LARGE SCALE GENOMIC DNA]</scope>
    <source>
        <strain evidence="3 4">EXF-3380</strain>
    </source>
</reference>
<dbReference type="InterPro" id="IPR051477">
    <property type="entry name" value="Expansin_CellWall"/>
</dbReference>
<dbReference type="InterPro" id="IPR009009">
    <property type="entry name" value="RlpA-like_DPBB"/>
</dbReference>